<reference evidence="1 2" key="1">
    <citation type="submission" date="2020-02" db="EMBL/GenBank/DDBJ databases">
        <title>Genome sequences of Thiorhodococcus mannitoliphagus and Thiorhodococcus minor, purple sulfur photosynthetic bacteria in the gammaproteobacterial family, Chromatiaceae.</title>
        <authorList>
            <person name="Aviles F.A."/>
            <person name="Meyer T.E."/>
            <person name="Kyndt J.A."/>
        </authorList>
    </citation>
    <scope>NUCLEOTIDE SEQUENCE [LARGE SCALE GENOMIC DNA]</scope>
    <source>
        <strain evidence="1 2">DSM 11518</strain>
    </source>
</reference>
<dbReference type="EMBL" id="JAAIJQ010000088">
    <property type="protein sequence ID" value="NEV64408.1"/>
    <property type="molecule type" value="Genomic_DNA"/>
</dbReference>
<comment type="caution">
    <text evidence="1">The sequence shown here is derived from an EMBL/GenBank/DDBJ whole genome shotgun (WGS) entry which is preliminary data.</text>
</comment>
<gene>
    <name evidence="1" type="ORF">G3446_21425</name>
</gene>
<protein>
    <recommendedName>
        <fullName evidence="3">PIN domain-containing protein</fullName>
    </recommendedName>
</protein>
<dbReference type="Pfam" id="PF01663">
    <property type="entry name" value="Phosphodiest"/>
    <property type="match status" value="1"/>
</dbReference>
<dbReference type="Gene3D" id="3.40.720.10">
    <property type="entry name" value="Alkaline Phosphatase, subunit A"/>
    <property type="match status" value="1"/>
</dbReference>
<dbReference type="RefSeq" id="WP_164455125.1">
    <property type="nucleotide sequence ID" value="NZ_JAAIJQ010000088.1"/>
</dbReference>
<dbReference type="SUPFAM" id="SSF53649">
    <property type="entry name" value="Alkaline phosphatase-like"/>
    <property type="match status" value="1"/>
</dbReference>
<dbReference type="Proteomes" id="UP000483379">
    <property type="component" value="Unassembled WGS sequence"/>
</dbReference>
<name>A0A6M0K3N1_9GAMM</name>
<evidence type="ECO:0000313" key="1">
    <source>
        <dbReference type="EMBL" id="NEV64408.1"/>
    </source>
</evidence>
<accession>A0A6M0K3N1</accession>
<proteinExistence type="predicted"/>
<dbReference type="InterPro" id="IPR017850">
    <property type="entry name" value="Alkaline_phosphatase_core_sf"/>
</dbReference>
<keyword evidence="2" id="KW-1185">Reference proteome</keyword>
<dbReference type="InterPro" id="IPR002591">
    <property type="entry name" value="Phosphodiest/P_Trfase"/>
</dbReference>
<evidence type="ECO:0008006" key="3">
    <source>
        <dbReference type="Google" id="ProtNLM"/>
    </source>
</evidence>
<organism evidence="1 2">
    <name type="scientific">Thiorhodococcus minor</name>
    <dbReference type="NCBI Taxonomy" id="57489"/>
    <lineage>
        <taxon>Bacteria</taxon>
        <taxon>Pseudomonadati</taxon>
        <taxon>Pseudomonadota</taxon>
        <taxon>Gammaproteobacteria</taxon>
        <taxon>Chromatiales</taxon>
        <taxon>Chromatiaceae</taxon>
        <taxon>Thiorhodococcus</taxon>
    </lineage>
</organism>
<evidence type="ECO:0000313" key="2">
    <source>
        <dbReference type="Proteomes" id="UP000483379"/>
    </source>
</evidence>
<sequence length="253" mass="28052">MRIFVDTNLLLDVLAKREPFYPAAARVWTMAETGTVPAAHGMVGNVWFDREQGRLVYNIEDPEHHLLTAGADVERSTEIDPTQKAAKVDGRSPATILASTFSDELAVHTNGQAKIFAVSVKDRGAVSLAGHAGKAFWFSKAGGAFVTSSYYYDHYPDWVQAWNAQKPALTYAGQSWELMQDPSEYLFGDSDERAYETDFPGFGRTFPHPYGAADDKYFTTRLTLSSAGNSLKAGWRRMISTFRPAHTVTHEGM</sequence>
<dbReference type="AlphaFoldDB" id="A0A6M0K3N1"/>